<name>A0A0J9XCA0_GEOCN</name>
<feature type="compositionally biased region" description="Polar residues" evidence="2">
    <location>
        <begin position="1486"/>
        <end position="1502"/>
    </location>
</feature>
<reference evidence="6" key="1">
    <citation type="submission" date="2014-03" db="EMBL/GenBank/DDBJ databases">
        <authorList>
            <person name="Casaregola S."/>
        </authorList>
    </citation>
    <scope>NUCLEOTIDE SEQUENCE [LARGE SCALE GENOMIC DNA]</scope>
    <source>
        <strain evidence="6">CLIB 918</strain>
    </source>
</reference>
<gene>
    <name evidence="6" type="ORF">BN980_GECA07s05191g</name>
</gene>
<feature type="region of interest" description="Disordered" evidence="2">
    <location>
        <begin position="111"/>
        <end position="138"/>
    </location>
</feature>
<evidence type="ECO:0000256" key="1">
    <source>
        <dbReference type="SAM" id="Coils"/>
    </source>
</evidence>
<feature type="compositionally biased region" description="Polar residues" evidence="2">
    <location>
        <begin position="1058"/>
        <end position="1070"/>
    </location>
</feature>
<comment type="caution">
    <text evidence="6">The sequence shown here is derived from an EMBL/GenBank/DDBJ whole genome shotgun (WGS) entry which is preliminary data.</text>
</comment>
<feature type="compositionally biased region" description="Low complexity" evidence="2">
    <location>
        <begin position="436"/>
        <end position="472"/>
    </location>
</feature>
<dbReference type="SMART" id="SM00165">
    <property type="entry name" value="UBA"/>
    <property type="match status" value="1"/>
</dbReference>
<feature type="coiled-coil region" evidence="1">
    <location>
        <begin position="569"/>
        <end position="876"/>
    </location>
</feature>
<feature type="compositionally biased region" description="Polar residues" evidence="2">
    <location>
        <begin position="1284"/>
        <end position="1302"/>
    </location>
</feature>
<dbReference type="GO" id="GO:0006897">
    <property type="term" value="P:endocytosis"/>
    <property type="evidence" value="ECO:0007669"/>
    <property type="project" value="TreeGrafter"/>
</dbReference>
<dbReference type="Gene3D" id="1.10.238.10">
    <property type="entry name" value="EF-hand"/>
    <property type="match status" value="3"/>
</dbReference>
<dbReference type="EMBL" id="CCBN010000007">
    <property type="protein sequence ID" value="CDO54463.1"/>
    <property type="molecule type" value="Genomic_DNA"/>
</dbReference>
<dbReference type="GO" id="GO:0005886">
    <property type="term" value="C:plasma membrane"/>
    <property type="evidence" value="ECO:0007669"/>
    <property type="project" value="TreeGrafter"/>
</dbReference>
<feature type="compositionally biased region" description="Polar residues" evidence="2">
    <location>
        <begin position="1376"/>
        <end position="1410"/>
    </location>
</feature>
<evidence type="ECO:0000313" key="7">
    <source>
        <dbReference type="Proteomes" id="UP000242525"/>
    </source>
</evidence>
<proteinExistence type="predicted"/>
<dbReference type="GO" id="GO:0005737">
    <property type="term" value="C:cytoplasm"/>
    <property type="evidence" value="ECO:0007669"/>
    <property type="project" value="TreeGrafter"/>
</dbReference>
<protein>
    <submittedName>
        <fullName evidence="6">Similar to Saccharomyces cerevisiae YBL047C EDE1 Endocytic protein involved in a network of interactions with other endocytic proteins</fullName>
    </submittedName>
</protein>
<evidence type="ECO:0000259" key="5">
    <source>
        <dbReference type="PROSITE" id="PS50222"/>
    </source>
</evidence>
<feature type="domain" description="UBA" evidence="3">
    <location>
        <begin position="1699"/>
        <end position="1742"/>
    </location>
</feature>
<feature type="compositionally biased region" description="Basic and acidic residues" evidence="2">
    <location>
        <begin position="940"/>
        <end position="957"/>
    </location>
</feature>
<dbReference type="SUPFAM" id="SSF90257">
    <property type="entry name" value="Myosin rod fragments"/>
    <property type="match status" value="1"/>
</dbReference>
<dbReference type="SMART" id="SM00027">
    <property type="entry name" value="EH"/>
    <property type="match status" value="3"/>
</dbReference>
<dbReference type="SUPFAM" id="SSF47473">
    <property type="entry name" value="EF-hand"/>
    <property type="match status" value="3"/>
</dbReference>
<organism evidence="6 7">
    <name type="scientific">Geotrichum candidum</name>
    <name type="common">Oospora lactis</name>
    <name type="synonym">Dipodascus geotrichum</name>
    <dbReference type="NCBI Taxonomy" id="1173061"/>
    <lineage>
        <taxon>Eukaryota</taxon>
        <taxon>Fungi</taxon>
        <taxon>Dikarya</taxon>
        <taxon>Ascomycota</taxon>
        <taxon>Saccharomycotina</taxon>
        <taxon>Dipodascomycetes</taxon>
        <taxon>Dipodascales</taxon>
        <taxon>Dipodascaceae</taxon>
        <taxon>Geotrichum</taxon>
    </lineage>
</organism>
<evidence type="ECO:0000256" key="2">
    <source>
        <dbReference type="SAM" id="MobiDB-lite"/>
    </source>
</evidence>
<dbReference type="GO" id="GO:0005509">
    <property type="term" value="F:calcium ion binding"/>
    <property type="evidence" value="ECO:0007669"/>
    <property type="project" value="InterPro"/>
</dbReference>
<dbReference type="InterPro" id="IPR011992">
    <property type="entry name" value="EF-hand-dom_pair"/>
</dbReference>
<dbReference type="CDD" id="cd00052">
    <property type="entry name" value="EH"/>
    <property type="match status" value="3"/>
</dbReference>
<accession>A0A0J9XCA0</accession>
<sequence>MSVSTGTPSIRLTEEEKSYYGQLFRQADPQSTQSVSGTVASTLFMKSGLSPFVLSEIWQIADPKNQGFLDQQGFSVALRLIGHVQNGQALAPNLGDIPGPLPKFEGIKIQPQAQASSHPQSPVASPQSPPPSNQIPPISLQEKANYAQLFKRSAPNGILEGGAARDIFFKLGLPNETLIQIWNLVDTQHRGKLELKEFVLALHLIRSITKGTLKQLPSSIPPALLESFNELTRSSSVSSNGSSRYSQQPAPRQQVVSPIAQVASKPVDWEIPPLDRAKFDSYFDNLDKSKAGVIGGSEVVPFLMTSGLSEEVLAQVWDLADTHHSGKFTKAEFAIAMFLVQQKLQGRELPATLPASLLSSAFAPPIQQESQHQRAGSINSKPAPQSSLNDLLSLGNALASPSQTPINNLPEAPAAGVRPFVPTSHFGQIISKENAEASPESPTTTSVPPPVAARVASPPAHRLSTPPVATNAPAPVNAAATLPPVPAHSFGTASSYAAPAAAPAAPTSRAISGAPVAAVGAAAGLAGAAIAGAISSFGSNSQQSPSNSREIDNQVKEVNGQVASISNDNSQLNGQVEAISAQMAQSNEKLQYAQSELKRVSALKETLQAKLVSIKAESETDSKKLAELQETLQQTQGEFDSLSATYTELQASHESLKGQIVDAATKLEQEKQQNAELDEQIEDIQTEIETLEEQFDSLDKDSRQQTGLLAINKKKYTGLETQKEELTTKIAELQTELETTKTQLVGVEETHTAVKNEAQELTSKVETATAEIDQIKSQITATNQEVESLKGEIEAAQSKFTGLENEKTLLQEELTKLHADEEESTKELAGLKEKTELLTTELAKLQEEREVTKKTLIANETAKAEEKAKLEKLEAEKVLANAPIILSKDEVASINYATQSPESESATISKSIDTGAAAATPDNVGNASIEKSISKSFDSDADKTVAKSADVETKEPTSKSIDLNSGAAIGSAAVAAAATAAVGSTLLGKPDTEDEADEVESITTIPAVEKTVSPAVVIPDQEVINGDTPVDTKSVEPPADKGSFSFEADNESAGALDSYSNILPSESASEVSIVPTPNDGDEPPAPDASTRSLIAEPIDIPSRGDSATDVTIGASKDGENDVDISSDSSIYSNDNDEAAEPKSSDVNPDTSDKPAEDLSTSFVSAHSADSYDIVDKNEAPPASKISDSVINGESKPPAEDSESFTIPGSLPEPDNSVESNTAPTVNVVSKTVSEDEDAESQYSDAIEPADEDAAKQEEQDSKVSAVEGGVATAGALAATYPAVSSTDSDSVQPSPSEVTQKSVAEPAPATEASEVTQKSVVEPALATETSEVTTLPSDIKENPVTSIPGETTTTLASTTEPVSLDIGEFSPIPPHSASTVSLQGSKANVSDLDSFNPESVPVTVSGNQDEATAPPNDIVPPSDTGVSPARDDFDEAFKSLNNDSSNAWPAASNGARGFDVFESAFADESTFSRAEYEDDTERDLAVSTTLPDQTASFDQTAPATEDHPGSELSYTNTPVFEQAPGGQFPVSKSETEPSQVSSQDANSPFASAQPAEAGSSHPFFSQRNFDDESLPEFLRKKKDIDPFDAAFDGLMAADEEKDEEFGDAGSVHPFSGSASAFAPASSTFDSFPPNSTDQHAGAQVPAVSNSEWDSIFAGFGEAKTTTETVDTDAAFTPAVPSVDKPFGSVLKDLEEDYKHLDKNTLQQLEYLTSMGFDKARALEALEKNDFNIENASNFLLDQ</sequence>
<dbReference type="PROSITE" id="PS50031">
    <property type="entry name" value="EH"/>
    <property type="match status" value="3"/>
</dbReference>
<dbReference type="CDD" id="cd14270">
    <property type="entry name" value="UBA"/>
    <property type="match status" value="1"/>
</dbReference>
<dbReference type="InterPro" id="IPR015940">
    <property type="entry name" value="UBA"/>
</dbReference>
<keyword evidence="1" id="KW-0175">Coiled coil</keyword>
<feature type="region of interest" description="Disordered" evidence="2">
    <location>
        <begin position="366"/>
        <end position="386"/>
    </location>
</feature>
<dbReference type="Pfam" id="PF12763">
    <property type="entry name" value="EH"/>
    <property type="match status" value="3"/>
</dbReference>
<dbReference type="PANTHER" id="PTHR11216">
    <property type="entry name" value="EH DOMAIN"/>
    <property type="match status" value="1"/>
</dbReference>
<feature type="compositionally biased region" description="Low complexity" evidence="2">
    <location>
        <begin position="1123"/>
        <end position="1133"/>
    </location>
</feature>
<dbReference type="Gene3D" id="1.10.8.10">
    <property type="entry name" value="DNA helicase RuvA subunit, C-terminal domain"/>
    <property type="match status" value="1"/>
</dbReference>
<dbReference type="InterPro" id="IPR002048">
    <property type="entry name" value="EF_hand_dom"/>
</dbReference>
<feature type="region of interest" description="Disordered" evidence="2">
    <location>
        <begin position="1469"/>
        <end position="1568"/>
    </location>
</feature>
<feature type="compositionally biased region" description="Low complexity" evidence="2">
    <location>
        <begin position="111"/>
        <end position="126"/>
    </location>
</feature>
<dbReference type="Proteomes" id="UP000242525">
    <property type="component" value="Unassembled WGS sequence"/>
</dbReference>
<dbReference type="SUPFAM" id="SSF46934">
    <property type="entry name" value="UBA-like"/>
    <property type="match status" value="1"/>
</dbReference>
<dbReference type="Gene3D" id="6.10.250.3110">
    <property type="match status" value="1"/>
</dbReference>
<dbReference type="PROSITE" id="PS50222">
    <property type="entry name" value="EF_HAND_2"/>
    <property type="match status" value="1"/>
</dbReference>
<feature type="compositionally biased region" description="Polar residues" evidence="2">
    <location>
        <begin position="367"/>
        <end position="386"/>
    </location>
</feature>
<evidence type="ECO:0000259" key="4">
    <source>
        <dbReference type="PROSITE" id="PS50031"/>
    </source>
</evidence>
<dbReference type="InterPro" id="IPR000261">
    <property type="entry name" value="EH_dom"/>
</dbReference>
<feature type="compositionally biased region" description="Polar residues" evidence="2">
    <location>
        <begin position="1216"/>
        <end position="1231"/>
    </location>
</feature>
<feature type="compositionally biased region" description="Polar residues" evidence="2">
    <location>
        <begin position="1530"/>
        <end position="1550"/>
    </location>
</feature>
<feature type="domain" description="EH" evidence="4">
    <location>
        <begin position="142"/>
        <end position="231"/>
    </location>
</feature>
<feature type="domain" description="EF-hand" evidence="5">
    <location>
        <begin position="308"/>
        <end position="343"/>
    </location>
</feature>
<dbReference type="PROSITE" id="PS50030">
    <property type="entry name" value="UBA"/>
    <property type="match status" value="1"/>
</dbReference>
<feature type="region of interest" description="Disordered" evidence="2">
    <location>
        <begin position="1282"/>
        <end position="1431"/>
    </location>
</feature>
<dbReference type="OrthoDB" id="524326at2759"/>
<feature type="region of interest" description="Disordered" evidence="2">
    <location>
        <begin position="433"/>
        <end position="472"/>
    </location>
</feature>
<dbReference type="Gene3D" id="1.10.287.1490">
    <property type="match status" value="1"/>
</dbReference>
<feature type="region of interest" description="Disordered" evidence="2">
    <location>
        <begin position="940"/>
        <end position="963"/>
    </location>
</feature>
<feature type="domain" description="EH" evidence="4">
    <location>
        <begin position="16"/>
        <end position="102"/>
    </location>
</feature>
<feature type="compositionally biased region" description="Basic and acidic residues" evidence="2">
    <location>
        <begin position="1252"/>
        <end position="1261"/>
    </location>
</feature>
<feature type="region of interest" description="Disordered" evidence="2">
    <location>
        <begin position="985"/>
        <end position="1267"/>
    </location>
</feature>
<evidence type="ECO:0000313" key="6">
    <source>
        <dbReference type="EMBL" id="CDO54463.1"/>
    </source>
</evidence>
<dbReference type="STRING" id="1173061.A0A0J9XCA0"/>
<keyword evidence="7" id="KW-1185">Reference proteome</keyword>
<dbReference type="InterPro" id="IPR009060">
    <property type="entry name" value="UBA-like_sf"/>
</dbReference>
<feature type="compositionally biased region" description="Polar residues" evidence="2">
    <location>
        <begin position="1327"/>
        <end position="1336"/>
    </location>
</feature>
<dbReference type="PANTHER" id="PTHR11216:SF170">
    <property type="entry name" value="DYNAMIN ASSOCIATED PROTEIN 160, ISOFORM D"/>
    <property type="match status" value="1"/>
</dbReference>
<dbReference type="GO" id="GO:0016197">
    <property type="term" value="P:endosomal transport"/>
    <property type="evidence" value="ECO:0007669"/>
    <property type="project" value="TreeGrafter"/>
</dbReference>
<evidence type="ECO:0000259" key="3">
    <source>
        <dbReference type="PROSITE" id="PS50030"/>
    </source>
</evidence>
<feature type="domain" description="EH" evidence="4">
    <location>
        <begin position="275"/>
        <end position="364"/>
    </location>
</feature>